<dbReference type="Proteomes" id="UP000662088">
    <property type="component" value="Unassembled WGS sequence"/>
</dbReference>
<keyword evidence="2" id="KW-1185">Reference proteome</keyword>
<dbReference type="AlphaFoldDB" id="A0A8I0A6S7"/>
<comment type="caution">
    <text evidence="1">The sequence shown here is derived from an EMBL/GenBank/DDBJ whole genome shotgun (WGS) entry which is preliminary data.</text>
</comment>
<sequence length="145" mass="16703">MKIKIDDDYGSIDDKEIVPNITEENIVTYESYEVEPVENNKKENVDIRGKINVISKLGSKDGTLISSSKINLYMLNGISPRLISSKLTNEKGQVTFVNLKKGSYRVIAIVDRRFFQKPTYMEWNEVTIDEENQEETVLVINKIRK</sequence>
<organism evidence="1 2">
    <name type="scientific">Clostridium lentum</name>
    <dbReference type="NCBI Taxonomy" id="2763037"/>
    <lineage>
        <taxon>Bacteria</taxon>
        <taxon>Bacillati</taxon>
        <taxon>Bacillota</taxon>
        <taxon>Clostridia</taxon>
        <taxon>Eubacteriales</taxon>
        <taxon>Clostridiaceae</taxon>
        <taxon>Clostridium</taxon>
    </lineage>
</organism>
<protein>
    <recommendedName>
        <fullName evidence="3">Carboxypeptidase regulatory-like domain-containing protein</fullName>
    </recommendedName>
</protein>
<name>A0A8I0A6S7_9CLOT</name>
<dbReference type="RefSeq" id="WP_022213097.1">
    <property type="nucleotide sequence ID" value="NZ_JACOOQ010000002.1"/>
</dbReference>
<gene>
    <name evidence="1" type="ORF">H8R92_01945</name>
</gene>
<accession>A0A8I0A6S7</accession>
<evidence type="ECO:0000313" key="2">
    <source>
        <dbReference type="Proteomes" id="UP000662088"/>
    </source>
</evidence>
<proteinExistence type="predicted"/>
<reference evidence="1" key="1">
    <citation type="submission" date="2020-08" db="EMBL/GenBank/DDBJ databases">
        <title>Genome public.</title>
        <authorList>
            <person name="Liu C."/>
            <person name="Sun Q."/>
        </authorList>
    </citation>
    <scope>NUCLEOTIDE SEQUENCE</scope>
    <source>
        <strain evidence="1">NSJ-42</strain>
    </source>
</reference>
<evidence type="ECO:0008006" key="3">
    <source>
        <dbReference type="Google" id="ProtNLM"/>
    </source>
</evidence>
<evidence type="ECO:0000313" key="1">
    <source>
        <dbReference type="EMBL" id="MBC5639212.1"/>
    </source>
</evidence>
<dbReference type="EMBL" id="JACOOQ010000002">
    <property type="protein sequence ID" value="MBC5639212.1"/>
    <property type="molecule type" value="Genomic_DNA"/>
</dbReference>